<evidence type="ECO:0000313" key="7">
    <source>
        <dbReference type="Proteomes" id="UP001434337"/>
    </source>
</evidence>
<dbReference type="Proteomes" id="UP001434337">
    <property type="component" value="Chromosome"/>
</dbReference>
<protein>
    <submittedName>
        <fullName evidence="6">PLP-dependent aminotransferase family protein</fullName>
    </submittedName>
</protein>
<dbReference type="Gene3D" id="3.40.640.10">
    <property type="entry name" value="Type I PLP-dependent aspartate aminotransferase-like (Major domain)"/>
    <property type="match status" value="1"/>
</dbReference>
<comment type="cofactor">
    <cofactor evidence="1">
        <name>pyridoxal 5'-phosphate</name>
        <dbReference type="ChEBI" id="CHEBI:597326"/>
    </cofactor>
</comment>
<dbReference type="PANTHER" id="PTHR42790">
    <property type="entry name" value="AMINOTRANSFERASE"/>
    <property type="match status" value="1"/>
</dbReference>
<keyword evidence="7" id="KW-1185">Reference proteome</keyword>
<organism evidence="6 7">
    <name type="scientific">Propioniciclava soli</name>
    <dbReference type="NCBI Taxonomy" id="2775081"/>
    <lineage>
        <taxon>Bacteria</taxon>
        <taxon>Bacillati</taxon>
        <taxon>Actinomycetota</taxon>
        <taxon>Actinomycetes</taxon>
        <taxon>Propionibacteriales</taxon>
        <taxon>Propionibacteriaceae</taxon>
        <taxon>Propioniciclava</taxon>
    </lineage>
</organism>
<dbReference type="InterPro" id="IPR004839">
    <property type="entry name" value="Aminotransferase_I/II_large"/>
</dbReference>
<dbReference type="SUPFAM" id="SSF53383">
    <property type="entry name" value="PLP-dependent transferases"/>
    <property type="match status" value="1"/>
</dbReference>
<feature type="domain" description="Aminotransferase class I/classII large" evidence="5">
    <location>
        <begin position="57"/>
        <end position="391"/>
    </location>
</feature>
<accession>A0ABZ3CCQ2</accession>
<dbReference type="InterPro" id="IPR050859">
    <property type="entry name" value="Class-I_PLP-dep_aminotransf"/>
</dbReference>
<sequence>MPRRSTRLDPYVDQYAERTSSMTVSAVRALFAVANRPEVVSLAGGMPNITDLPLGTIGDAFNDLVRSAGVQAMQYGSGQGELFMREKIVEVMAEEQIHANPDDVVVTCGSQQALDLVTRIFIDPGDVILCEAPSYVGALGTFNASQARIHHVAMDEHGLLPDALRTAVLALRAEGARVKFLYTIPNYNNPTGITQTLERRRALLDVAHEVDLLVVEDNPYGLLTFDGDPVPALRAMDDQVIYLGSFSKTFAPGFRIGWVLAPHAVRERLVIAQEAAVLSPPVFSQFAIAAYLDRFDWRGQIVAFRDMYRERRDAMLRGLEDHMPAGTTWTRPTGGFFVWVTLPEGLDSQALLARAVNERVAYVPGSAFYADGFGGRNLRASYCFPTAERIYEGTRRLGRVIAAELEMRATFGLGAETPLHRPGLGPAPDLS</sequence>
<gene>
    <name evidence="6" type="ORF">PCC79_00120</name>
</gene>
<dbReference type="Pfam" id="PF00155">
    <property type="entry name" value="Aminotran_1_2"/>
    <property type="match status" value="1"/>
</dbReference>
<evidence type="ECO:0000313" key="6">
    <source>
        <dbReference type="EMBL" id="WZX00367.1"/>
    </source>
</evidence>
<evidence type="ECO:0000256" key="1">
    <source>
        <dbReference type="ARBA" id="ARBA00001933"/>
    </source>
</evidence>
<dbReference type="RefSeq" id="WP_342373646.1">
    <property type="nucleotide sequence ID" value="NZ_CP115965.1"/>
</dbReference>
<dbReference type="Gene3D" id="3.90.1150.10">
    <property type="entry name" value="Aspartate Aminotransferase, domain 1"/>
    <property type="match status" value="1"/>
</dbReference>
<evidence type="ECO:0000259" key="5">
    <source>
        <dbReference type="Pfam" id="PF00155"/>
    </source>
</evidence>
<evidence type="ECO:0000256" key="2">
    <source>
        <dbReference type="ARBA" id="ARBA00022576"/>
    </source>
</evidence>
<dbReference type="PANTHER" id="PTHR42790:SF19">
    <property type="entry name" value="KYNURENINE_ALPHA-AMINOADIPATE AMINOTRANSFERASE, MITOCHONDRIAL"/>
    <property type="match status" value="1"/>
</dbReference>
<reference evidence="6 7" key="1">
    <citation type="journal article" date="2023" name="Environ Microbiome">
        <title>A coral-associated actinobacterium mitigates coral bleaching under heat stress.</title>
        <authorList>
            <person name="Li J."/>
            <person name="Zou Y."/>
            <person name="Li Q."/>
            <person name="Zhang J."/>
            <person name="Bourne D.G."/>
            <person name="Lyu Y."/>
            <person name="Liu C."/>
            <person name="Zhang S."/>
        </authorList>
    </citation>
    <scope>NUCLEOTIDE SEQUENCE [LARGE SCALE GENOMIC DNA]</scope>
    <source>
        <strain evidence="6 7">SCSIO 13291</strain>
    </source>
</reference>
<dbReference type="InterPro" id="IPR015424">
    <property type="entry name" value="PyrdxlP-dep_Trfase"/>
</dbReference>
<evidence type="ECO:0000256" key="4">
    <source>
        <dbReference type="ARBA" id="ARBA00022898"/>
    </source>
</evidence>
<dbReference type="EMBL" id="CP115965">
    <property type="protein sequence ID" value="WZX00367.1"/>
    <property type="molecule type" value="Genomic_DNA"/>
</dbReference>
<keyword evidence="3" id="KW-0808">Transferase</keyword>
<dbReference type="InterPro" id="IPR015422">
    <property type="entry name" value="PyrdxlP-dep_Trfase_small"/>
</dbReference>
<keyword evidence="2 6" id="KW-0032">Aminotransferase</keyword>
<keyword evidence="4" id="KW-0663">Pyridoxal phosphate</keyword>
<evidence type="ECO:0000256" key="3">
    <source>
        <dbReference type="ARBA" id="ARBA00022679"/>
    </source>
</evidence>
<proteinExistence type="predicted"/>
<dbReference type="CDD" id="cd00609">
    <property type="entry name" value="AAT_like"/>
    <property type="match status" value="1"/>
</dbReference>
<dbReference type="GO" id="GO:0008483">
    <property type="term" value="F:transaminase activity"/>
    <property type="evidence" value="ECO:0007669"/>
    <property type="project" value="UniProtKB-KW"/>
</dbReference>
<dbReference type="InterPro" id="IPR015421">
    <property type="entry name" value="PyrdxlP-dep_Trfase_major"/>
</dbReference>
<name>A0ABZ3CCQ2_9ACTN</name>